<dbReference type="InterPro" id="IPR036259">
    <property type="entry name" value="MFS_trans_sf"/>
</dbReference>
<feature type="transmembrane region" description="Helical" evidence="1">
    <location>
        <begin position="78"/>
        <end position="100"/>
    </location>
</feature>
<keyword evidence="2" id="KW-1185">Reference proteome</keyword>
<dbReference type="SUPFAM" id="SSF103473">
    <property type="entry name" value="MFS general substrate transporter"/>
    <property type="match status" value="1"/>
</dbReference>
<dbReference type="InterPro" id="IPR011701">
    <property type="entry name" value="MFS"/>
</dbReference>
<reference evidence="3" key="1">
    <citation type="submission" date="2025-08" db="UniProtKB">
        <authorList>
            <consortium name="RefSeq"/>
        </authorList>
    </citation>
    <scope>IDENTIFICATION</scope>
</reference>
<feature type="transmembrane region" description="Helical" evidence="1">
    <location>
        <begin position="377"/>
        <end position="396"/>
    </location>
</feature>
<feature type="transmembrane region" description="Helical" evidence="1">
    <location>
        <begin position="283"/>
        <end position="303"/>
    </location>
</feature>
<feature type="transmembrane region" description="Helical" evidence="1">
    <location>
        <begin position="168"/>
        <end position="190"/>
    </location>
</feature>
<dbReference type="Pfam" id="PF07690">
    <property type="entry name" value="MFS_1"/>
    <property type="match status" value="1"/>
</dbReference>
<organism evidence="2 3">
    <name type="scientific">Galendromus occidentalis</name>
    <name type="common">western predatory mite</name>
    <dbReference type="NCBI Taxonomy" id="34638"/>
    <lineage>
        <taxon>Eukaryota</taxon>
        <taxon>Metazoa</taxon>
        <taxon>Ecdysozoa</taxon>
        <taxon>Arthropoda</taxon>
        <taxon>Chelicerata</taxon>
        <taxon>Arachnida</taxon>
        <taxon>Acari</taxon>
        <taxon>Parasitiformes</taxon>
        <taxon>Mesostigmata</taxon>
        <taxon>Gamasina</taxon>
        <taxon>Phytoseioidea</taxon>
        <taxon>Phytoseiidae</taxon>
        <taxon>Typhlodrominae</taxon>
        <taxon>Galendromus</taxon>
    </lineage>
</organism>
<feature type="transmembrane region" description="Helical" evidence="1">
    <location>
        <begin position="38"/>
        <end position="66"/>
    </location>
</feature>
<feature type="transmembrane region" description="Helical" evidence="1">
    <location>
        <begin position="107"/>
        <end position="126"/>
    </location>
</feature>
<accession>A0AAJ7PAY0</accession>
<dbReference type="RefSeq" id="XP_018497379.1">
    <property type="nucleotide sequence ID" value="XM_018641863.1"/>
</dbReference>
<name>A0AAJ7PAY0_9ACAR</name>
<protein>
    <submittedName>
        <fullName evidence="3">Monocarboxylate transporter 6</fullName>
    </submittedName>
</protein>
<sequence length="431" mass="47551">MQQTEVAAESGTAPPAVASDDPMKKYLNHAQGPDSIRAWYVAFFAVLYVFFSWCAFSSTPVLYVALMETNPWLSRETASWPFTVMSCCTFTGSAIFGLLVRRVSERNLLLLGTLLSSSSLLLSSFFTHNVTVLAALLGLGHGFGIAGSTCIPSAVITQHFIKYRATAMSLFSIFASLSGIIYPILATFVYREYSLSGLLLILSALSCNQLLSVIVCDAAPWKAALQSLVASKAADDKKSGSERFCRPLLVNTCITNALSNFIMFALVLFVIDFETDNGIDSADGAFLVVMTCFGWLIASIFVGPIVDRGKYYDRYVILSSCVLQALALMFMISPIGKGVYWCQSLASFFVGWGQGSRGFLMFVMLSKKYSPNLVPMAFAVMNLSCFLPFLLRTPLIGLIRDNLGEYDYIFYLFIFINFILTVDWLAMSIWK</sequence>
<dbReference type="PANTHER" id="PTHR11360">
    <property type="entry name" value="MONOCARBOXYLATE TRANSPORTER"/>
    <property type="match status" value="1"/>
</dbReference>
<dbReference type="KEGG" id="goe:100902194"/>
<proteinExistence type="predicted"/>
<keyword evidence="1" id="KW-0472">Membrane</keyword>
<dbReference type="AlphaFoldDB" id="A0AAJ7PAY0"/>
<evidence type="ECO:0000313" key="2">
    <source>
        <dbReference type="Proteomes" id="UP000694867"/>
    </source>
</evidence>
<feature type="transmembrane region" description="Helical" evidence="1">
    <location>
        <begin position="315"/>
        <end position="333"/>
    </location>
</feature>
<dbReference type="PANTHER" id="PTHR11360:SF303">
    <property type="entry name" value="MAJOR FACILITATOR SUPERFAMILY (MFS) PROFILE DOMAIN-CONTAINING PROTEIN"/>
    <property type="match status" value="1"/>
</dbReference>
<evidence type="ECO:0000313" key="3">
    <source>
        <dbReference type="RefSeq" id="XP_018497379.1"/>
    </source>
</evidence>
<dbReference type="GO" id="GO:0008028">
    <property type="term" value="F:monocarboxylic acid transmembrane transporter activity"/>
    <property type="evidence" value="ECO:0007669"/>
    <property type="project" value="TreeGrafter"/>
</dbReference>
<feature type="transmembrane region" description="Helical" evidence="1">
    <location>
        <begin position="248"/>
        <end position="271"/>
    </location>
</feature>
<feature type="transmembrane region" description="Helical" evidence="1">
    <location>
        <begin position="196"/>
        <end position="216"/>
    </location>
</feature>
<feature type="transmembrane region" description="Helical" evidence="1">
    <location>
        <begin position="132"/>
        <end position="156"/>
    </location>
</feature>
<dbReference type="Proteomes" id="UP000694867">
    <property type="component" value="Unplaced"/>
</dbReference>
<evidence type="ECO:0000256" key="1">
    <source>
        <dbReference type="SAM" id="Phobius"/>
    </source>
</evidence>
<feature type="transmembrane region" description="Helical" evidence="1">
    <location>
        <begin position="408"/>
        <end position="430"/>
    </location>
</feature>
<dbReference type="GeneID" id="100902194"/>
<keyword evidence="1" id="KW-1133">Transmembrane helix</keyword>
<gene>
    <name evidence="3" type="primary">LOC100902194</name>
</gene>
<dbReference type="Gene3D" id="1.20.1250.20">
    <property type="entry name" value="MFS general substrate transporter like domains"/>
    <property type="match status" value="2"/>
</dbReference>
<dbReference type="InterPro" id="IPR050327">
    <property type="entry name" value="Proton-linked_MCT"/>
</dbReference>
<keyword evidence="1" id="KW-0812">Transmembrane</keyword>